<dbReference type="RefSeq" id="WP_092647732.1">
    <property type="nucleotide sequence ID" value="NZ_FNPX01000023.1"/>
</dbReference>
<dbReference type="Proteomes" id="UP000198914">
    <property type="component" value="Unassembled WGS sequence"/>
</dbReference>
<gene>
    <name evidence="1" type="ORF">SAMN05444004_1235</name>
</gene>
<name>A0A1H3U3N0_9RHOB</name>
<dbReference type="AlphaFoldDB" id="A0A1H3U3N0"/>
<sequence length="246" mass="25979">MKAYCTPGALVADLSRDIIANAAALRQGRGRAPGERPAPSLIASPVDLVEIFDRPRRLTAEEAISGARPPAGARVTAPGARTAVRREPKILSRLPRHDGRRLAVLAYASALERLGAVRGSGFEASTASTTDAGTAPDGGAATRLLAAATVRLARGTVNRWRWSRATRAHVLGPARPILEARRGKARTITATALLDGVVIEGLDMAEILTRAGWSPHSKHAKVLCGAFDEMLDGLADALGFGLRRQH</sequence>
<evidence type="ECO:0000313" key="2">
    <source>
        <dbReference type="Proteomes" id="UP000198914"/>
    </source>
</evidence>
<evidence type="ECO:0000313" key="1">
    <source>
        <dbReference type="EMBL" id="SDZ57063.1"/>
    </source>
</evidence>
<reference evidence="2" key="1">
    <citation type="submission" date="2016-10" db="EMBL/GenBank/DDBJ databases">
        <authorList>
            <person name="Varghese N."/>
            <person name="Submissions S."/>
        </authorList>
    </citation>
    <scope>NUCLEOTIDE SEQUENCE [LARGE SCALE GENOMIC DNA]</scope>
    <source>
        <strain evidence="2">DSM 100420</strain>
    </source>
</reference>
<keyword evidence="2" id="KW-1185">Reference proteome</keyword>
<accession>A0A1H3U3N0</accession>
<dbReference type="EMBL" id="FNPX01000023">
    <property type="protein sequence ID" value="SDZ57063.1"/>
    <property type="molecule type" value="Genomic_DNA"/>
</dbReference>
<organism evidence="1 2">
    <name type="scientific">Jannaschia faecimaris</name>
    <dbReference type="NCBI Taxonomy" id="1244108"/>
    <lineage>
        <taxon>Bacteria</taxon>
        <taxon>Pseudomonadati</taxon>
        <taxon>Pseudomonadota</taxon>
        <taxon>Alphaproteobacteria</taxon>
        <taxon>Rhodobacterales</taxon>
        <taxon>Roseobacteraceae</taxon>
        <taxon>Jannaschia</taxon>
    </lineage>
</organism>
<proteinExistence type="predicted"/>
<protein>
    <submittedName>
        <fullName evidence="1">Uncharacterized protein</fullName>
    </submittedName>
</protein>
<dbReference type="OrthoDB" id="9844060at2"/>